<evidence type="ECO:0000313" key="5">
    <source>
        <dbReference type="Proteomes" id="UP000008206"/>
    </source>
</evidence>
<dbReference type="EMBL" id="CP002198">
    <property type="protein sequence ID" value="ADN15195.1"/>
    <property type="molecule type" value="Genomic_DNA"/>
</dbReference>
<reference evidence="5" key="1">
    <citation type="journal article" date="2011" name="MBio">
        <title>Novel metabolic attributes of the genus Cyanothece, comprising a group of unicellular nitrogen-fixing Cyanobacteria.</title>
        <authorList>
            <person name="Bandyopadhyay A."/>
            <person name="Elvitigala T."/>
            <person name="Welsh E."/>
            <person name="Stockel J."/>
            <person name="Liberton M."/>
            <person name="Min H."/>
            <person name="Sherman L.A."/>
            <person name="Pakrasi H.B."/>
        </authorList>
    </citation>
    <scope>NUCLEOTIDE SEQUENCE [LARGE SCALE GENOMIC DNA]</scope>
    <source>
        <strain evidence="5">PCC 7822</strain>
    </source>
</reference>
<dbReference type="Gene3D" id="2.60.200.20">
    <property type="match status" value="1"/>
</dbReference>
<dbReference type="STRING" id="497965.Cyan7822_3244"/>
<organism evidence="4 5">
    <name type="scientific">Gloeothece verrucosa (strain PCC 7822)</name>
    <name type="common">Cyanothece sp. (strain PCC 7822)</name>
    <dbReference type="NCBI Taxonomy" id="497965"/>
    <lineage>
        <taxon>Bacteria</taxon>
        <taxon>Bacillati</taxon>
        <taxon>Cyanobacteriota</taxon>
        <taxon>Cyanophyceae</taxon>
        <taxon>Oscillatoriophycideae</taxon>
        <taxon>Chroococcales</taxon>
        <taxon>Aphanothecaceae</taxon>
        <taxon>Gloeothece</taxon>
        <taxon>Gloeothece verrucosa</taxon>
    </lineage>
</organism>
<proteinExistence type="predicted"/>
<dbReference type="PROSITE" id="PS50006">
    <property type="entry name" value="FHA_DOMAIN"/>
    <property type="match status" value="1"/>
</dbReference>
<evidence type="ECO:0000256" key="1">
    <source>
        <dbReference type="SAM" id="MobiDB-lite"/>
    </source>
</evidence>
<gene>
    <name evidence="4" type="ordered locus">Cyan7822_3244</name>
</gene>
<dbReference type="Proteomes" id="UP000008206">
    <property type="component" value="Chromosome"/>
</dbReference>
<feature type="domain" description="FHA" evidence="3">
    <location>
        <begin position="98"/>
        <end position="146"/>
    </location>
</feature>
<feature type="compositionally biased region" description="Polar residues" evidence="1">
    <location>
        <begin position="178"/>
        <end position="189"/>
    </location>
</feature>
<feature type="compositionally biased region" description="Basic and acidic residues" evidence="1">
    <location>
        <begin position="190"/>
        <end position="204"/>
    </location>
</feature>
<dbReference type="HOGENOM" id="CLU_1341417_0_0_3"/>
<evidence type="ECO:0000259" key="3">
    <source>
        <dbReference type="PROSITE" id="PS50006"/>
    </source>
</evidence>
<evidence type="ECO:0000256" key="2">
    <source>
        <dbReference type="SAM" id="Phobius"/>
    </source>
</evidence>
<dbReference type="SMART" id="SM00240">
    <property type="entry name" value="FHA"/>
    <property type="match status" value="1"/>
</dbReference>
<dbReference type="SUPFAM" id="SSF49879">
    <property type="entry name" value="SMAD/FHA domain"/>
    <property type="match status" value="1"/>
</dbReference>
<dbReference type="Pfam" id="PF00498">
    <property type="entry name" value="FHA"/>
    <property type="match status" value="1"/>
</dbReference>
<keyword evidence="5" id="KW-1185">Reference proteome</keyword>
<sequence>MWQIVAKISLQSCREIYVIILFITAIGIVHAKIYEVKIQSSTAFLLPSVGTHNPLTDPTQSIYNQIYSNGTSVIILTLLHPTKTIPLQHWTFEDESIIRIGRGIDNNVVLYSAVVSRHHLELRKNGSEWELESFGANGTFIEGKLITTPLAVDDGMVIRLASSGPKIQISIKSQEMSSSPIITQTPTESSLEKTLEQDLQAAKD</sequence>
<dbReference type="AlphaFoldDB" id="E0UBY0"/>
<accession>E0UBY0</accession>
<dbReference type="InterPro" id="IPR000253">
    <property type="entry name" value="FHA_dom"/>
</dbReference>
<keyword evidence="2" id="KW-0812">Transmembrane</keyword>
<feature type="region of interest" description="Disordered" evidence="1">
    <location>
        <begin position="178"/>
        <end position="204"/>
    </location>
</feature>
<dbReference type="eggNOG" id="COG1716">
    <property type="taxonomic scope" value="Bacteria"/>
</dbReference>
<dbReference type="KEGG" id="cyj:Cyan7822_3244"/>
<evidence type="ECO:0000313" key="4">
    <source>
        <dbReference type="EMBL" id="ADN15195.1"/>
    </source>
</evidence>
<keyword evidence="2" id="KW-0472">Membrane</keyword>
<name>E0UBY0_GLOV7</name>
<protein>
    <submittedName>
        <fullName evidence="4">FHA domain containing protein</fullName>
    </submittedName>
</protein>
<dbReference type="InterPro" id="IPR008984">
    <property type="entry name" value="SMAD_FHA_dom_sf"/>
</dbReference>
<keyword evidence="2" id="KW-1133">Transmembrane helix</keyword>
<feature type="transmembrane region" description="Helical" evidence="2">
    <location>
        <begin position="16"/>
        <end position="34"/>
    </location>
</feature>